<accession>A0ABT3VEX3</accession>
<feature type="compositionally biased region" description="Pro residues" evidence="1">
    <location>
        <begin position="52"/>
        <end position="63"/>
    </location>
</feature>
<organism evidence="2 3">
    <name type="scientific">Streptomyces ortus</name>
    <dbReference type="NCBI Taxonomy" id="2867268"/>
    <lineage>
        <taxon>Bacteria</taxon>
        <taxon>Bacillati</taxon>
        <taxon>Actinomycetota</taxon>
        <taxon>Actinomycetes</taxon>
        <taxon>Kitasatosporales</taxon>
        <taxon>Streptomycetaceae</taxon>
        <taxon>Streptomyces</taxon>
    </lineage>
</organism>
<reference evidence="2" key="1">
    <citation type="journal article" date="2022" name="bioRxiv">
        <title>Discovery and biosynthetic assessment of Streptomyces ortus sp nov. isolated from a deep-sea sponge.</title>
        <authorList>
            <person name="Williams S.E."/>
        </authorList>
    </citation>
    <scope>NUCLEOTIDE SEQUENCE</scope>
    <source>
        <strain evidence="2">A15ISP2-DRY2</strain>
    </source>
</reference>
<dbReference type="EMBL" id="JAIFZO010000002">
    <property type="protein sequence ID" value="MCX4238421.1"/>
    <property type="molecule type" value="Genomic_DNA"/>
</dbReference>
<evidence type="ECO:0000256" key="1">
    <source>
        <dbReference type="SAM" id="MobiDB-lite"/>
    </source>
</evidence>
<evidence type="ECO:0000313" key="3">
    <source>
        <dbReference type="Proteomes" id="UP001165590"/>
    </source>
</evidence>
<feature type="region of interest" description="Disordered" evidence="1">
    <location>
        <begin position="1"/>
        <end position="72"/>
    </location>
</feature>
<sequence>MSFLKFAGDEVLETAGTLESNGGRMKSASREVKRTGGTASHACPASATSDVPPSPAWSSPPPYCLRNAAAPS</sequence>
<name>A0ABT3VEX3_9ACTN</name>
<proteinExistence type="predicted"/>
<keyword evidence="3" id="KW-1185">Reference proteome</keyword>
<protein>
    <submittedName>
        <fullName evidence="2">Uncharacterized protein</fullName>
    </submittedName>
</protein>
<comment type="caution">
    <text evidence="2">The sequence shown here is derived from an EMBL/GenBank/DDBJ whole genome shotgun (WGS) entry which is preliminary data.</text>
</comment>
<evidence type="ECO:0000313" key="2">
    <source>
        <dbReference type="EMBL" id="MCX4238421.1"/>
    </source>
</evidence>
<dbReference type="RefSeq" id="WP_267030714.1">
    <property type="nucleotide sequence ID" value="NZ_JAIFZO010000002.1"/>
</dbReference>
<dbReference type="Proteomes" id="UP001165590">
    <property type="component" value="Unassembled WGS sequence"/>
</dbReference>
<gene>
    <name evidence="2" type="ORF">K3769_37755</name>
</gene>